<evidence type="ECO:0000259" key="2">
    <source>
        <dbReference type="Pfam" id="PF01494"/>
    </source>
</evidence>
<keyword evidence="3" id="KW-0503">Monooxygenase</keyword>
<evidence type="ECO:0000313" key="3">
    <source>
        <dbReference type="EMBL" id="BAY16527.1"/>
    </source>
</evidence>
<accession>A0A1Z4GGB6</accession>
<dbReference type="InterPro" id="IPR050631">
    <property type="entry name" value="PheA/TfdB_FAD_monoxygenase"/>
</dbReference>
<gene>
    <name evidence="3" type="ORF">NIES21_23570</name>
</gene>
<protein>
    <submittedName>
        <fullName evidence="3">Monooxygenase FAD-binding protein</fullName>
    </submittedName>
</protein>
<sequence>MTNHLPTNPIPDSSVNPAHEIVDLQTTDCCIVGGGPAGAILALLLARQGISVMLLEAHKDFDRDFRGDTIHPSVMQIMDELGLSDRLLQLPHTKMRQINVKTPEGSFTLADFSHLKTPYPYITMLPQVKFLEFITQEAQKYPHFQLVMGANVQELIEENGTVKGVRYRGGGGWHEIRAMLTVGADGRHSRLRQIGGFESIETSPPMDILWFRLPRHPEDFEGGMGRFAPGHIVAMLDRGDEWQIAYVIPKGRYHKLRAAGLDELKTSVVEVVPELSDRLSSLQDWSQVAFLSVESSRVKRWYRSGLLLIGDAAHIMSPVGGVGINYAIQDAVVAANVLGKPLHNKYLELRDLAKVQRQRELPTRIIQAFQTLIQKRVFAPVLSSNRTFQPPSFLRLPFLRDFPARLIALGVFPVHVKYSINS</sequence>
<dbReference type="Proteomes" id="UP000218287">
    <property type="component" value="Chromosome"/>
</dbReference>
<organism evidence="3 4">
    <name type="scientific">Anabaenopsis circularis NIES-21</name>
    <dbReference type="NCBI Taxonomy" id="1085406"/>
    <lineage>
        <taxon>Bacteria</taxon>
        <taxon>Bacillati</taxon>
        <taxon>Cyanobacteriota</taxon>
        <taxon>Cyanophyceae</taxon>
        <taxon>Nostocales</taxon>
        <taxon>Nodulariaceae</taxon>
        <taxon>Anabaenopsis</taxon>
    </lineage>
</organism>
<dbReference type="EMBL" id="AP018174">
    <property type="protein sequence ID" value="BAY16527.1"/>
    <property type="molecule type" value="Genomic_DNA"/>
</dbReference>
<dbReference type="InterPro" id="IPR036188">
    <property type="entry name" value="FAD/NAD-bd_sf"/>
</dbReference>
<proteinExistence type="predicted"/>
<dbReference type="SUPFAM" id="SSF51905">
    <property type="entry name" value="FAD/NAD(P)-binding domain"/>
    <property type="match status" value="1"/>
</dbReference>
<dbReference type="Pfam" id="PF01494">
    <property type="entry name" value="FAD_binding_3"/>
    <property type="match status" value="1"/>
</dbReference>
<dbReference type="NCBIfam" id="NF004834">
    <property type="entry name" value="PRK06185.1-3"/>
    <property type="match status" value="1"/>
</dbReference>
<dbReference type="GO" id="GO:0071949">
    <property type="term" value="F:FAD binding"/>
    <property type="evidence" value="ECO:0007669"/>
    <property type="project" value="InterPro"/>
</dbReference>
<reference evidence="3 4" key="1">
    <citation type="submission" date="2017-06" db="EMBL/GenBank/DDBJ databases">
        <title>Genome sequencing of cyanobaciteial culture collection at National Institute for Environmental Studies (NIES).</title>
        <authorList>
            <person name="Hirose Y."/>
            <person name="Shimura Y."/>
            <person name="Fujisawa T."/>
            <person name="Nakamura Y."/>
            <person name="Kawachi M."/>
        </authorList>
    </citation>
    <scope>NUCLEOTIDE SEQUENCE [LARGE SCALE GENOMIC DNA]</scope>
    <source>
        <strain evidence="3 4">NIES-21</strain>
    </source>
</reference>
<dbReference type="Gene3D" id="3.50.50.60">
    <property type="entry name" value="FAD/NAD(P)-binding domain"/>
    <property type="match status" value="1"/>
</dbReference>
<name>A0A1Z4GGB6_9CYAN</name>
<dbReference type="PRINTS" id="PR00420">
    <property type="entry name" value="RNGMNOXGNASE"/>
</dbReference>
<dbReference type="GO" id="GO:0004497">
    <property type="term" value="F:monooxygenase activity"/>
    <property type="evidence" value="ECO:0007669"/>
    <property type="project" value="UniProtKB-KW"/>
</dbReference>
<dbReference type="InterPro" id="IPR002938">
    <property type="entry name" value="FAD-bd"/>
</dbReference>
<evidence type="ECO:0000256" key="1">
    <source>
        <dbReference type="ARBA" id="ARBA00023002"/>
    </source>
</evidence>
<keyword evidence="4" id="KW-1185">Reference proteome</keyword>
<dbReference type="AlphaFoldDB" id="A0A1Z4GGB6"/>
<dbReference type="PANTHER" id="PTHR43476:SF5">
    <property type="entry name" value="FAD-DEPENDENT MONOOXYGENASE"/>
    <property type="match status" value="1"/>
</dbReference>
<feature type="domain" description="FAD-binding" evidence="2">
    <location>
        <begin position="27"/>
        <end position="343"/>
    </location>
</feature>
<keyword evidence="1" id="KW-0560">Oxidoreductase</keyword>
<evidence type="ECO:0000313" key="4">
    <source>
        <dbReference type="Proteomes" id="UP000218287"/>
    </source>
</evidence>
<dbReference type="PANTHER" id="PTHR43476">
    <property type="entry name" value="3-(3-HYDROXY-PHENYL)PROPIONATE/3-HYDROXYCINNAMIC ACID HYDROXYLASE"/>
    <property type="match status" value="1"/>
</dbReference>
<dbReference type="OrthoDB" id="9806565at2"/>